<accession>A0A918CG42</accession>
<dbReference type="Proteomes" id="UP000610303">
    <property type="component" value="Unassembled WGS sequence"/>
</dbReference>
<evidence type="ECO:0000313" key="2">
    <source>
        <dbReference type="EMBL" id="GGR20380.1"/>
    </source>
</evidence>
<reference evidence="2" key="2">
    <citation type="submission" date="2020-09" db="EMBL/GenBank/DDBJ databases">
        <authorList>
            <person name="Sun Q."/>
            <person name="Ohkuma M."/>
        </authorList>
    </citation>
    <scope>NUCLEOTIDE SEQUENCE</scope>
    <source>
        <strain evidence="2">JCM 3346</strain>
    </source>
</reference>
<evidence type="ECO:0000313" key="3">
    <source>
        <dbReference type="Proteomes" id="UP000610303"/>
    </source>
</evidence>
<dbReference type="AlphaFoldDB" id="A0A918CG42"/>
<dbReference type="Gene3D" id="3.20.20.140">
    <property type="entry name" value="Metal-dependent hydrolases"/>
    <property type="match status" value="1"/>
</dbReference>
<evidence type="ECO:0000256" key="1">
    <source>
        <dbReference type="SAM" id="MobiDB-lite"/>
    </source>
</evidence>
<dbReference type="PANTHER" id="PTHR43135">
    <property type="entry name" value="ALPHA-D-RIBOSE 1-METHYLPHOSPHONATE 5-TRIPHOSPHATE DIPHOSPHATASE"/>
    <property type="match status" value="1"/>
</dbReference>
<dbReference type="SUPFAM" id="SSF51556">
    <property type="entry name" value="Metallo-dependent hydrolases"/>
    <property type="match status" value="1"/>
</dbReference>
<protein>
    <recommendedName>
        <fullName evidence="4">Amidohydrolase</fullName>
    </recommendedName>
</protein>
<organism evidence="2 3">
    <name type="scientific">Agromyces mediolanus</name>
    <name type="common">Corynebacterium mediolanum</name>
    <dbReference type="NCBI Taxonomy" id="41986"/>
    <lineage>
        <taxon>Bacteria</taxon>
        <taxon>Bacillati</taxon>
        <taxon>Actinomycetota</taxon>
        <taxon>Actinomycetes</taxon>
        <taxon>Micrococcales</taxon>
        <taxon>Microbacteriaceae</taxon>
        <taxon>Agromyces</taxon>
    </lineage>
</organism>
<dbReference type="RefSeq" id="WP_189084361.1">
    <property type="nucleotide sequence ID" value="NZ_BMRJ01000001.1"/>
</dbReference>
<dbReference type="InterPro" id="IPR032466">
    <property type="entry name" value="Metal_Hydrolase"/>
</dbReference>
<gene>
    <name evidence="2" type="ORF">GCM10010196_12100</name>
</gene>
<dbReference type="InterPro" id="IPR051781">
    <property type="entry name" value="Metallo-dep_Hydrolase"/>
</dbReference>
<sequence>MSVRTAEELPSPEPLPGRPARLRLADGAPGPEGTAFPPFVDHHVHLQMVDPDAAPRAGIAGVVDLGAELTAISALAGREPLPRVVFAGQFLTAPGGYPSDRWWLRPGSLRELPAPLPAHERRALPDPIETAVAEQAAFGARLVKVMLNADAGPVFDRETLDAVIAAARAHGLLVAAHAEGEGMARLAIEAGADALVHAPFTERLDDELLTRAAAAGQCWIATFDIHARAGEASALETAIDNTARFRAAGGRVLYGTDLGNGELPDGVNAGELAAMLAAGLGAAELVAALADPWPLADAADWGGDALATFVPGPPPGDADGLPGWLAGARVVPIENLEFG</sequence>
<dbReference type="PANTHER" id="PTHR43135:SF3">
    <property type="entry name" value="ALPHA-D-RIBOSE 1-METHYLPHOSPHONATE 5-TRIPHOSPHATE DIPHOSPHATASE"/>
    <property type="match status" value="1"/>
</dbReference>
<proteinExistence type="predicted"/>
<comment type="caution">
    <text evidence="2">The sequence shown here is derived from an EMBL/GenBank/DDBJ whole genome shotgun (WGS) entry which is preliminary data.</text>
</comment>
<keyword evidence="3" id="KW-1185">Reference proteome</keyword>
<name>A0A918CG42_AGRME</name>
<evidence type="ECO:0008006" key="4">
    <source>
        <dbReference type="Google" id="ProtNLM"/>
    </source>
</evidence>
<dbReference type="EMBL" id="BMRJ01000001">
    <property type="protein sequence ID" value="GGR20380.1"/>
    <property type="molecule type" value="Genomic_DNA"/>
</dbReference>
<feature type="region of interest" description="Disordered" evidence="1">
    <location>
        <begin position="1"/>
        <end position="34"/>
    </location>
</feature>
<reference evidence="2" key="1">
    <citation type="journal article" date="2014" name="Int. J. Syst. Evol. Microbiol.">
        <title>Complete genome sequence of Corynebacterium casei LMG S-19264T (=DSM 44701T), isolated from a smear-ripened cheese.</title>
        <authorList>
            <consortium name="US DOE Joint Genome Institute (JGI-PGF)"/>
            <person name="Walter F."/>
            <person name="Albersmeier A."/>
            <person name="Kalinowski J."/>
            <person name="Ruckert C."/>
        </authorList>
    </citation>
    <scope>NUCLEOTIDE SEQUENCE</scope>
    <source>
        <strain evidence="2">JCM 3346</strain>
    </source>
</reference>